<protein>
    <submittedName>
        <fullName evidence="1">Uncharacterized protein</fullName>
    </submittedName>
</protein>
<dbReference type="AlphaFoldDB" id="A0AAV7YFE9"/>
<sequence length="108" mass="13040">MLQPGALHSCSFCKSELGDQNFSNEHFNYEKRKRQEIREIQKEMKECYFNNLNIYTLRKIKRKEKETGIKFQLGNIWINELELDPTSTCNFPICWFHLLLEGLIKKYF</sequence>
<proteinExistence type="predicted"/>
<accession>A0AAV7YFE9</accession>
<evidence type="ECO:0000313" key="2">
    <source>
        <dbReference type="Proteomes" id="UP001146793"/>
    </source>
</evidence>
<dbReference type="Proteomes" id="UP001146793">
    <property type="component" value="Unassembled WGS sequence"/>
</dbReference>
<name>A0AAV7YFE9_9EUKA</name>
<gene>
    <name evidence="1" type="ORF">M0812_23908</name>
</gene>
<reference evidence="1" key="1">
    <citation type="submission" date="2022-08" db="EMBL/GenBank/DDBJ databases">
        <title>Novel sulphate-reducing endosymbionts in the free-living metamonad Anaeramoeba.</title>
        <authorList>
            <person name="Jerlstrom-Hultqvist J."/>
            <person name="Cepicka I."/>
            <person name="Gallot-Lavallee L."/>
            <person name="Salas-Leiva D."/>
            <person name="Curtis B.A."/>
            <person name="Zahonova K."/>
            <person name="Pipaliya S."/>
            <person name="Dacks J."/>
            <person name="Roger A.J."/>
        </authorList>
    </citation>
    <scope>NUCLEOTIDE SEQUENCE</scope>
    <source>
        <strain evidence="1">Busselton2</strain>
    </source>
</reference>
<comment type="caution">
    <text evidence="1">The sequence shown here is derived from an EMBL/GenBank/DDBJ whole genome shotgun (WGS) entry which is preliminary data.</text>
</comment>
<dbReference type="EMBL" id="JANTQA010000057">
    <property type="protein sequence ID" value="KAJ3428581.1"/>
    <property type="molecule type" value="Genomic_DNA"/>
</dbReference>
<organism evidence="1 2">
    <name type="scientific">Anaeramoeba flamelloides</name>
    <dbReference type="NCBI Taxonomy" id="1746091"/>
    <lineage>
        <taxon>Eukaryota</taxon>
        <taxon>Metamonada</taxon>
        <taxon>Anaeramoebidae</taxon>
        <taxon>Anaeramoeba</taxon>
    </lineage>
</organism>
<evidence type="ECO:0000313" key="1">
    <source>
        <dbReference type="EMBL" id="KAJ3428581.1"/>
    </source>
</evidence>